<dbReference type="SUPFAM" id="SSF56112">
    <property type="entry name" value="Protein kinase-like (PK-like)"/>
    <property type="match status" value="2"/>
</dbReference>
<dbReference type="InterPro" id="IPR001245">
    <property type="entry name" value="Ser-Thr/Tyr_kinase_cat_dom"/>
</dbReference>
<name>A0A9N8ZXA4_9GLOM</name>
<dbReference type="Proteomes" id="UP000789706">
    <property type="component" value="Unassembled WGS sequence"/>
</dbReference>
<dbReference type="AlphaFoldDB" id="A0A9N8ZXA4"/>
<feature type="domain" description="Protein kinase" evidence="1">
    <location>
        <begin position="231"/>
        <end position="279"/>
    </location>
</feature>
<gene>
    <name evidence="2" type="ORF">DEBURN_LOCUS5210</name>
</gene>
<dbReference type="PANTHER" id="PTHR44329:SF6">
    <property type="entry name" value="RECEPTOR-INTERACTING SERINE_THREONINE-PROTEIN KINASE 1"/>
    <property type="match status" value="1"/>
</dbReference>
<dbReference type="PROSITE" id="PS50011">
    <property type="entry name" value="PROTEIN_KINASE_DOM"/>
    <property type="match status" value="1"/>
</dbReference>
<reference evidence="2" key="1">
    <citation type="submission" date="2021-06" db="EMBL/GenBank/DDBJ databases">
        <authorList>
            <person name="Kallberg Y."/>
            <person name="Tangrot J."/>
            <person name="Rosling A."/>
        </authorList>
    </citation>
    <scope>NUCLEOTIDE SEQUENCE</scope>
    <source>
        <strain evidence="2">AZ414A</strain>
    </source>
</reference>
<dbReference type="InterPro" id="IPR011009">
    <property type="entry name" value="Kinase-like_dom_sf"/>
</dbReference>
<organism evidence="2 3">
    <name type="scientific">Diversispora eburnea</name>
    <dbReference type="NCBI Taxonomy" id="1213867"/>
    <lineage>
        <taxon>Eukaryota</taxon>
        <taxon>Fungi</taxon>
        <taxon>Fungi incertae sedis</taxon>
        <taxon>Mucoromycota</taxon>
        <taxon>Glomeromycotina</taxon>
        <taxon>Glomeromycetes</taxon>
        <taxon>Diversisporales</taxon>
        <taxon>Diversisporaceae</taxon>
        <taxon>Diversispora</taxon>
    </lineage>
</organism>
<dbReference type="GO" id="GO:0004674">
    <property type="term" value="F:protein serine/threonine kinase activity"/>
    <property type="evidence" value="ECO:0007669"/>
    <property type="project" value="TreeGrafter"/>
</dbReference>
<dbReference type="PANTHER" id="PTHR44329">
    <property type="entry name" value="SERINE/THREONINE-PROTEIN KINASE TNNI3K-RELATED"/>
    <property type="match status" value="1"/>
</dbReference>
<dbReference type="InterPro" id="IPR051681">
    <property type="entry name" value="Ser/Thr_Kinases-Pseudokinases"/>
</dbReference>
<dbReference type="GO" id="GO:0005524">
    <property type="term" value="F:ATP binding"/>
    <property type="evidence" value="ECO:0007669"/>
    <property type="project" value="InterPro"/>
</dbReference>
<protein>
    <submittedName>
        <fullName evidence="2">11852_t:CDS:1</fullName>
    </submittedName>
</protein>
<dbReference type="Gene3D" id="3.30.200.20">
    <property type="entry name" value="Phosphorylase Kinase, domain 1"/>
    <property type="match status" value="2"/>
</dbReference>
<dbReference type="EMBL" id="CAJVPK010000448">
    <property type="protein sequence ID" value="CAG8511698.1"/>
    <property type="molecule type" value="Genomic_DNA"/>
</dbReference>
<dbReference type="Gene3D" id="1.10.510.10">
    <property type="entry name" value="Transferase(Phosphotransferase) domain 1"/>
    <property type="match status" value="2"/>
</dbReference>
<evidence type="ECO:0000313" key="3">
    <source>
        <dbReference type="Proteomes" id="UP000789706"/>
    </source>
</evidence>
<dbReference type="InterPro" id="IPR000719">
    <property type="entry name" value="Prot_kinase_dom"/>
</dbReference>
<dbReference type="Pfam" id="PF07714">
    <property type="entry name" value="PK_Tyr_Ser-Thr"/>
    <property type="match status" value="1"/>
</dbReference>
<evidence type="ECO:0000313" key="2">
    <source>
        <dbReference type="EMBL" id="CAG8511698.1"/>
    </source>
</evidence>
<keyword evidence="3" id="KW-1185">Reference proteome</keyword>
<dbReference type="OrthoDB" id="10261027at2759"/>
<comment type="caution">
    <text evidence="2">The sequence shown here is derived from an EMBL/GenBank/DDBJ whole genome shotgun (WGS) entry which is preliminary data.</text>
</comment>
<evidence type="ECO:0000259" key="1">
    <source>
        <dbReference type="PROSITE" id="PS50011"/>
    </source>
</evidence>
<proteinExistence type="predicted"/>
<accession>A0A9N8ZXA4</accession>
<sequence>MSLSYSKKDLFESVLKDSSIIKFGYNTFENITEIASGAFGTVYRADSTNSGKHVALKNPSTEKYYLVLQYAKDGDLRTYLQKNFKSLNWEIKINMAKDITSGLQFIHDKNIVHKDLVNFGILNLVTSGEREKLINKTPKDYINIYSSAWKDDPNQRPTIKNIFDSLENIKLENIYNEYQDIQLEEANINNQPQASVDAFSRDSISITPSFTTSNWEEITENQIIKYDYNDFRNLKNIGKGSFGMIYSATLMNVNGIRTVTLKFIVITTMELFVNEVNTN</sequence>